<organism evidence="2 3">
    <name type="scientific">Nephila pilipes</name>
    <name type="common">Giant wood spider</name>
    <name type="synonym">Nephila maculata</name>
    <dbReference type="NCBI Taxonomy" id="299642"/>
    <lineage>
        <taxon>Eukaryota</taxon>
        <taxon>Metazoa</taxon>
        <taxon>Ecdysozoa</taxon>
        <taxon>Arthropoda</taxon>
        <taxon>Chelicerata</taxon>
        <taxon>Arachnida</taxon>
        <taxon>Araneae</taxon>
        <taxon>Araneomorphae</taxon>
        <taxon>Entelegynae</taxon>
        <taxon>Araneoidea</taxon>
        <taxon>Nephilidae</taxon>
        <taxon>Nephila</taxon>
    </lineage>
</organism>
<feature type="region of interest" description="Disordered" evidence="1">
    <location>
        <begin position="1"/>
        <end position="41"/>
    </location>
</feature>
<dbReference type="EMBL" id="BMAW01131348">
    <property type="protein sequence ID" value="GFU39069.1"/>
    <property type="molecule type" value="Genomic_DNA"/>
</dbReference>
<comment type="caution">
    <text evidence="2">The sequence shown here is derived from an EMBL/GenBank/DDBJ whole genome shotgun (WGS) entry which is preliminary data.</text>
</comment>
<reference evidence="2" key="1">
    <citation type="submission" date="2020-08" db="EMBL/GenBank/DDBJ databases">
        <title>Multicomponent nature underlies the extraordinary mechanical properties of spider dragline silk.</title>
        <authorList>
            <person name="Kono N."/>
            <person name="Nakamura H."/>
            <person name="Mori M."/>
            <person name="Yoshida Y."/>
            <person name="Ohtoshi R."/>
            <person name="Malay A.D."/>
            <person name="Moran D.A.P."/>
            <person name="Tomita M."/>
            <person name="Numata K."/>
            <person name="Arakawa K."/>
        </authorList>
    </citation>
    <scope>NUCLEOTIDE SEQUENCE</scope>
</reference>
<gene>
    <name evidence="2" type="ORF">NPIL_106201</name>
</gene>
<accession>A0A8X6USR4</accession>
<sequence length="121" mass="13393">MHTPSRGQQRMQRMESRGPRGTGEGENDPHDHRGTLSGECVQSAQGRVPVSLCAEIWARRGSRYVAAGYEYGEAGRRVTVGGPKSDGNVCVPMEEALRGFQEERKIKVDCLCSKKRMNTNI</sequence>
<keyword evidence="3" id="KW-1185">Reference proteome</keyword>
<evidence type="ECO:0000256" key="1">
    <source>
        <dbReference type="SAM" id="MobiDB-lite"/>
    </source>
</evidence>
<proteinExistence type="predicted"/>
<dbReference type="AlphaFoldDB" id="A0A8X6USR4"/>
<protein>
    <submittedName>
        <fullName evidence="2">Uncharacterized protein</fullName>
    </submittedName>
</protein>
<name>A0A8X6USR4_NEPPI</name>
<dbReference type="Proteomes" id="UP000887013">
    <property type="component" value="Unassembled WGS sequence"/>
</dbReference>
<feature type="compositionally biased region" description="Polar residues" evidence="1">
    <location>
        <begin position="1"/>
        <end position="11"/>
    </location>
</feature>
<evidence type="ECO:0000313" key="2">
    <source>
        <dbReference type="EMBL" id="GFU39069.1"/>
    </source>
</evidence>
<evidence type="ECO:0000313" key="3">
    <source>
        <dbReference type="Proteomes" id="UP000887013"/>
    </source>
</evidence>